<dbReference type="InterPro" id="IPR017795">
    <property type="entry name" value="ABBA_NscD-like"/>
</dbReference>
<dbReference type="GO" id="GO:0009820">
    <property type="term" value="P:alkaloid metabolic process"/>
    <property type="evidence" value="ECO:0007669"/>
    <property type="project" value="InterPro"/>
</dbReference>
<dbReference type="eggNOG" id="ENOG502S2XP">
    <property type="taxonomic scope" value="Eukaryota"/>
</dbReference>
<accession>J3P1Q6</accession>
<keyword evidence="2" id="KW-0808">Transferase</keyword>
<proteinExistence type="inferred from homology"/>
<dbReference type="HOGENOM" id="CLU_943480_0_0_1"/>
<dbReference type="RefSeq" id="XP_009223542.1">
    <property type="nucleotide sequence ID" value="XM_009225278.1"/>
</dbReference>
<reference evidence="4" key="4">
    <citation type="journal article" date="2015" name="G3 (Bethesda)">
        <title>Genome sequences of three phytopathogenic species of the Magnaporthaceae family of fungi.</title>
        <authorList>
            <person name="Okagaki L.H."/>
            <person name="Nunes C.C."/>
            <person name="Sailsbery J."/>
            <person name="Clay B."/>
            <person name="Brown D."/>
            <person name="John T."/>
            <person name="Oh Y."/>
            <person name="Young N."/>
            <person name="Fitzgerald M."/>
            <person name="Haas B.J."/>
            <person name="Zeng Q."/>
            <person name="Young S."/>
            <person name="Adiconis X."/>
            <person name="Fan L."/>
            <person name="Levin J.Z."/>
            <person name="Mitchell T.K."/>
            <person name="Okubara P.A."/>
            <person name="Farman M.L."/>
            <person name="Kohn L.M."/>
            <person name="Birren B."/>
            <person name="Ma L.-J."/>
            <person name="Dean R.A."/>
        </authorList>
    </citation>
    <scope>NUCLEOTIDE SEQUENCE</scope>
    <source>
        <strain evidence="4">R3-111a-1</strain>
    </source>
</reference>
<dbReference type="EnsemblFungi" id="EJT73598">
    <property type="protein sequence ID" value="EJT73598"/>
    <property type="gene ID" value="GGTG_07454"/>
</dbReference>
<gene>
    <name evidence="4" type="primary">20347912</name>
    <name evidence="3" type="ORF">GGTG_07454</name>
</gene>
<dbReference type="PANTHER" id="PTHR40627:SF4">
    <property type="entry name" value="PRENYLTRANSFERASE ASQH1-RELATED"/>
    <property type="match status" value="1"/>
</dbReference>
<reference evidence="4" key="5">
    <citation type="submission" date="2018-04" db="UniProtKB">
        <authorList>
            <consortium name="EnsemblFungi"/>
        </authorList>
    </citation>
    <scope>IDENTIFICATION</scope>
    <source>
        <strain evidence="4">R3-111a-1</strain>
    </source>
</reference>
<dbReference type="PANTHER" id="PTHR40627">
    <property type="entry name" value="INDOLE PRENYLTRANSFERASE TDIB-RELATED"/>
    <property type="match status" value="1"/>
</dbReference>
<sequence>MAATETQHAVAPLQPKDAVLRDTATTPWELVNNAIALGSPDAQFWWQGAGRIFARLLEAAHYAPDKQIAELTFFALFVAPELGPAPDPPTGESARGTVRYAFEPIGPHAGTSADPLNRHATDLWIKKLQTHGLVPGLDTSWYDHSARQVLPQEDVVRTKTADGFIEETTPLAGCFVARDLEPTGPVVKVYVYPGLKAAEPGLTNLETGIAGIDCKAPDEGARIKIYRGRRVRDLLAFWDAFPGEAPDVLPADLPGRASPGFYYTVGCGRPVAPKLYPAVILWAPVSRGDDVIGPL</sequence>
<dbReference type="VEuPathDB" id="FungiDB:GGTG_07454"/>
<dbReference type="Proteomes" id="UP000006039">
    <property type="component" value="Unassembled WGS sequence"/>
</dbReference>
<keyword evidence="5" id="KW-1185">Reference proteome</keyword>
<dbReference type="EMBL" id="GL385398">
    <property type="protein sequence ID" value="EJT73598.1"/>
    <property type="molecule type" value="Genomic_DNA"/>
</dbReference>
<evidence type="ECO:0000256" key="2">
    <source>
        <dbReference type="ARBA" id="ARBA00022679"/>
    </source>
</evidence>
<dbReference type="OrthoDB" id="3354387at2759"/>
<dbReference type="GeneID" id="20347912"/>
<evidence type="ECO:0000313" key="4">
    <source>
        <dbReference type="EnsemblFungi" id="EJT73598"/>
    </source>
</evidence>
<dbReference type="Pfam" id="PF11991">
    <property type="entry name" value="Trp_DMAT"/>
    <property type="match status" value="1"/>
</dbReference>
<evidence type="ECO:0000256" key="1">
    <source>
        <dbReference type="ARBA" id="ARBA00010209"/>
    </source>
</evidence>
<organism evidence="3">
    <name type="scientific">Gaeumannomyces tritici (strain R3-111a-1)</name>
    <name type="common">Wheat and barley take-all root rot fungus</name>
    <name type="synonym">Gaeumannomyces graminis var. tritici</name>
    <dbReference type="NCBI Taxonomy" id="644352"/>
    <lineage>
        <taxon>Eukaryota</taxon>
        <taxon>Fungi</taxon>
        <taxon>Dikarya</taxon>
        <taxon>Ascomycota</taxon>
        <taxon>Pezizomycotina</taxon>
        <taxon>Sordariomycetes</taxon>
        <taxon>Sordariomycetidae</taxon>
        <taxon>Magnaporthales</taxon>
        <taxon>Magnaporthaceae</taxon>
        <taxon>Gaeumannomyces</taxon>
    </lineage>
</organism>
<reference evidence="3" key="3">
    <citation type="submission" date="2010-09" db="EMBL/GenBank/DDBJ databases">
        <title>Annotation of Gaeumannomyces graminis var. tritici R3-111a-1.</title>
        <authorList>
            <consortium name="The Broad Institute Genome Sequencing Platform"/>
            <person name="Ma L.-J."/>
            <person name="Dead R."/>
            <person name="Young S.K."/>
            <person name="Zeng Q."/>
            <person name="Gargeya S."/>
            <person name="Fitzgerald M."/>
            <person name="Haas B."/>
            <person name="Abouelleil A."/>
            <person name="Alvarado L."/>
            <person name="Arachchi H.M."/>
            <person name="Berlin A."/>
            <person name="Brown A."/>
            <person name="Chapman S.B."/>
            <person name="Chen Z."/>
            <person name="Dunbar C."/>
            <person name="Freedman E."/>
            <person name="Gearin G."/>
            <person name="Gellesch M."/>
            <person name="Goldberg J."/>
            <person name="Griggs A."/>
            <person name="Gujja S."/>
            <person name="Heiman D."/>
            <person name="Howarth C."/>
            <person name="Larson L."/>
            <person name="Lui A."/>
            <person name="MacDonald P.J.P."/>
            <person name="Mehta T."/>
            <person name="Montmayeur A."/>
            <person name="Murphy C."/>
            <person name="Neiman D."/>
            <person name="Pearson M."/>
            <person name="Priest M."/>
            <person name="Roberts A."/>
            <person name="Saif S."/>
            <person name="Shea T."/>
            <person name="Shenoy N."/>
            <person name="Sisk P."/>
            <person name="Stolte C."/>
            <person name="Sykes S."/>
            <person name="Yandava C."/>
            <person name="Wortman J."/>
            <person name="Nusbaum C."/>
            <person name="Birren B."/>
        </authorList>
    </citation>
    <scope>NUCLEOTIDE SEQUENCE</scope>
    <source>
        <strain evidence="3">R3-111a-1</strain>
    </source>
</reference>
<dbReference type="AlphaFoldDB" id="J3P1Q6"/>
<reference evidence="5" key="1">
    <citation type="submission" date="2010-07" db="EMBL/GenBank/DDBJ databases">
        <title>The genome sequence of Gaeumannomyces graminis var. tritici strain R3-111a-1.</title>
        <authorList>
            <consortium name="The Broad Institute Genome Sequencing Platform"/>
            <person name="Ma L.-J."/>
            <person name="Dead R."/>
            <person name="Young S."/>
            <person name="Zeng Q."/>
            <person name="Koehrsen M."/>
            <person name="Alvarado L."/>
            <person name="Berlin A."/>
            <person name="Chapman S.B."/>
            <person name="Chen Z."/>
            <person name="Freedman E."/>
            <person name="Gellesch M."/>
            <person name="Goldberg J."/>
            <person name="Griggs A."/>
            <person name="Gujja S."/>
            <person name="Heilman E.R."/>
            <person name="Heiman D."/>
            <person name="Hepburn T."/>
            <person name="Howarth C."/>
            <person name="Jen D."/>
            <person name="Larson L."/>
            <person name="Mehta T."/>
            <person name="Neiman D."/>
            <person name="Pearson M."/>
            <person name="Roberts A."/>
            <person name="Saif S."/>
            <person name="Shea T."/>
            <person name="Shenoy N."/>
            <person name="Sisk P."/>
            <person name="Stolte C."/>
            <person name="Sykes S."/>
            <person name="Walk T."/>
            <person name="White J."/>
            <person name="Yandava C."/>
            <person name="Haas B."/>
            <person name="Nusbaum C."/>
            <person name="Birren B."/>
        </authorList>
    </citation>
    <scope>NUCLEOTIDE SEQUENCE [LARGE SCALE GENOMIC DNA]</scope>
    <source>
        <strain evidence="5">R3-111a-1</strain>
    </source>
</reference>
<evidence type="ECO:0000313" key="5">
    <source>
        <dbReference type="Proteomes" id="UP000006039"/>
    </source>
</evidence>
<comment type="similarity">
    <text evidence="1">Belongs to the tryptophan dimethylallyltransferase family.</text>
</comment>
<name>J3P1Q6_GAET3</name>
<reference evidence="3" key="2">
    <citation type="submission" date="2010-07" db="EMBL/GenBank/DDBJ databases">
        <authorList>
            <consortium name="The Broad Institute Genome Sequencing Platform"/>
            <consortium name="Broad Institute Genome Sequencing Center for Infectious Disease"/>
            <person name="Ma L.-J."/>
            <person name="Dead R."/>
            <person name="Young S."/>
            <person name="Zeng Q."/>
            <person name="Koehrsen M."/>
            <person name="Alvarado L."/>
            <person name="Berlin A."/>
            <person name="Chapman S.B."/>
            <person name="Chen Z."/>
            <person name="Freedman E."/>
            <person name="Gellesch M."/>
            <person name="Goldberg J."/>
            <person name="Griggs A."/>
            <person name="Gujja S."/>
            <person name="Heilman E.R."/>
            <person name="Heiman D."/>
            <person name="Hepburn T."/>
            <person name="Howarth C."/>
            <person name="Jen D."/>
            <person name="Larson L."/>
            <person name="Mehta T."/>
            <person name="Neiman D."/>
            <person name="Pearson M."/>
            <person name="Roberts A."/>
            <person name="Saif S."/>
            <person name="Shea T."/>
            <person name="Shenoy N."/>
            <person name="Sisk P."/>
            <person name="Stolte C."/>
            <person name="Sykes S."/>
            <person name="Walk T."/>
            <person name="White J."/>
            <person name="Yandava C."/>
            <person name="Haas B."/>
            <person name="Nusbaum C."/>
            <person name="Birren B."/>
        </authorList>
    </citation>
    <scope>NUCLEOTIDE SEQUENCE</scope>
    <source>
        <strain evidence="3">R3-111a-1</strain>
    </source>
</reference>
<evidence type="ECO:0000313" key="3">
    <source>
        <dbReference type="EMBL" id="EJT73598.1"/>
    </source>
</evidence>
<dbReference type="GO" id="GO:0016765">
    <property type="term" value="F:transferase activity, transferring alkyl or aryl (other than methyl) groups"/>
    <property type="evidence" value="ECO:0007669"/>
    <property type="project" value="InterPro"/>
</dbReference>
<protein>
    <submittedName>
        <fullName evidence="3 4">Uncharacterized protein</fullName>
    </submittedName>
</protein>